<keyword evidence="8" id="KW-0862">Zinc</keyword>
<organism evidence="17 18">
    <name type="scientific">Umbra pygmaea</name>
    <name type="common">Eastern mudminnow</name>
    <dbReference type="NCBI Taxonomy" id="75934"/>
    <lineage>
        <taxon>Eukaryota</taxon>
        <taxon>Metazoa</taxon>
        <taxon>Chordata</taxon>
        <taxon>Craniata</taxon>
        <taxon>Vertebrata</taxon>
        <taxon>Euteleostomi</taxon>
        <taxon>Actinopterygii</taxon>
        <taxon>Neopterygii</taxon>
        <taxon>Teleostei</taxon>
        <taxon>Protacanthopterygii</taxon>
        <taxon>Esociformes</taxon>
        <taxon>Umbridae</taxon>
        <taxon>Umbra</taxon>
    </lineage>
</organism>
<evidence type="ECO:0000259" key="16">
    <source>
        <dbReference type="PROSITE" id="PS50157"/>
    </source>
</evidence>
<comment type="caution">
    <text evidence="17">The sequence shown here is derived from an EMBL/GenBank/DDBJ whole genome shotgun (WGS) entry which is preliminary data.</text>
</comment>
<feature type="compositionally biased region" description="Acidic residues" evidence="15">
    <location>
        <begin position="247"/>
        <end position="281"/>
    </location>
</feature>
<evidence type="ECO:0000256" key="9">
    <source>
        <dbReference type="ARBA" id="ARBA00023242"/>
    </source>
</evidence>
<dbReference type="SUPFAM" id="SSF57667">
    <property type="entry name" value="beta-beta-alpha zinc fingers"/>
    <property type="match status" value="2"/>
</dbReference>
<dbReference type="GO" id="GO:0042273">
    <property type="term" value="P:ribosomal large subunit biogenesis"/>
    <property type="evidence" value="ECO:0007669"/>
    <property type="project" value="UniProtKB-ARBA"/>
</dbReference>
<dbReference type="GO" id="GO:0005737">
    <property type="term" value="C:cytoplasm"/>
    <property type="evidence" value="ECO:0007669"/>
    <property type="project" value="UniProtKB-SubCell"/>
</dbReference>
<dbReference type="Gene3D" id="3.30.160.60">
    <property type="entry name" value="Classic Zinc Finger"/>
    <property type="match status" value="1"/>
</dbReference>
<accession>A0ABD0WAS8</accession>
<dbReference type="InterPro" id="IPR013087">
    <property type="entry name" value="Znf_C2H2_type"/>
</dbReference>
<evidence type="ECO:0000256" key="1">
    <source>
        <dbReference type="ARBA" id="ARBA00004123"/>
    </source>
</evidence>
<dbReference type="AlphaFoldDB" id="A0ABD0WAS8"/>
<dbReference type="PROSITE" id="PS00028">
    <property type="entry name" value="ZINC_FINGER_C2H2_1"/>
    <property type="match status" value="2"/>
</dbReference>
<dbReference type="PANTHER" id="PTHR13182">
    <property type="entry name" value="ZINC FINGER PROTEIN 622"/>
    <property type="match status" value="1"/>
</dbReference>
<evidence type="ECO:0000256" key="11">
    <source>
        <dbReference type="ARBA" id="ARBA00059765"/>
    </source>
</evidence>
<comment type="function">
    <text evidence="11">Pre-60S-associated cytoplasmic factor involved in the cytoplasmic maturation of the 60S subunit.</text>
</comment>
<feature type="region of interest" description="Disordered" evidence="15">
    <location>
        <begin position="196"/>
        <end position="294"/>
    </location>
</feature>
<dbReference type="EMBL" id="JAGEUA010000009">
    <property type="protein sequence ID" value="KAL0966725.1"/>
    <property type="molecule type" value="Genomic_DNA"/>
</dbReference>
<dbReference type="InterPro" id="IPR040025">
    <property type="entry name" value="Znf622/Rei1/Reh1"/>
</dbReference>
<keyword evidence="5" id="KW-0479">Metal-binding</keyword>
<protein>
    <recommendedName>
        <fullName evidence="12">Cytoplasmic 60S subunit biogenesis factor ZNF622</fullName>
    </recommendedName>
    <alternativeName>
        <fullName evidence="13">Zinc finger protein 622</fullName>
    </alternativeName>
</protein>
<evidence type="ECO:0000256" key="14">
    <source>
        <dbReference type="PROSITE-ProRule" id="PRU00042"/>
    </source>
</evidence>
<evidence type="ECO:0000256" key="8">
    <source>
        <dbReference type="ARBA" id="ARBA00022833"/>
    </source>
</evidence>
<dbReference type="InterPro" id="IPR003604">
    <property type="entry name" value="Matrin/U1-like-C_Znf_C2H2"/>
</dbReference>
<reference evidence="17 18" key="1">
    <citation type="submission" date="2024-06" db="EMBL/GenBank/DDBJ databases">
        <authorList>
            <person name="Pan Q."/>
            <person name="Wen M."/>
            <person name="Jouanno E."/>
            <person name="Zahm M."/>
            <person name="Klopp C."/>
            <person name="Cabau C."/>
            <person name="Louis A."/>
            <person name="Berthelot C."/>
            <person name="Parey E."/>
            <person name="Roest Crollius H."/>
            <person name="Montfort J."/>
            <person name="Robinson-Rechavi M."/>
            <person name="Bouchez O."/>
            <person name="Lampietro C."/>
            <person name="Lopez Roques C."/>
            <person name="Donnadieu C."/>
            <person name="Postlethwait J."/>
            <person name="Bobe J."/>
            <person name="Verreycken H."/>
            <person name="Guiguen Y."/>
        </authorList>
    </citation>
    <scope>NUCLEOTIDE SEQUENCE [LARGE SCALE GENOMIC DNA]</scope>
    <source>
        <strain evidence="17">Up_M1</strain>
        <tissue evidence="17">Testis</tissue>
    </source>
</reference>
<evidence type="ECO:0000256" key="2">
    <source>
        <dbReference type="ARBA" id="ARBA00004496"/>
    </source>
</evidence>
<keyword evidence="9" id="KW-0539">Nucleus</keyword>
<feature type="compositionally biased region" description="Basic and acidic residues" evidence="15">
    <location>
        <begin position="215"/>
        <end position="226"/>
    </location>
</feature>
<evidence type="ECO:0000256" key="7">
    <source>
        <dbReference type="ARBA" id="ARBA00022771"/>
    </source>
</evidence>
<evidence type="ECO:0000256" key="15">
    <source>
        <dbReference type="SAM" id="MobiDB-lite"/>
    </source>
</evidence>
<gene>
    <name evidence="17" type="ORF">UPYG_G00299350</name>
</gene>
<dbReference type="InterPro" id="IPR036236">
    <property type="entry name" value="Znf_C2H2_sf"/>
</dbReference>
<evidence type="ECO:0000256" key="4">
    <source>
        <dbReference type="ARBA" id="ARBA00022517"/>
    </source>
</evidence>
<comment type="similarity">
    <text evidence="10">Belongs to the REI1 family.</text>
</comment>
<dbReference type="PANTHER" id="PTHR13182:SF8">
    <property type="entry name" value="CYTOPLASMIC 60S SUBUNIT BIOGENESIS FACTOR ZNF622"/>
    <property type="match status" value="1"/>
</dbReference>
<keyword evidence="6" id="KW-0677">Repeat</keyword>
<proteinExistence type="inferred from homology"/>
<evidence type="ECO:0000256" key="10">
    <source>
        <dbReference type="ARBA" id="ARBA00034126"/>
    </source>
</evidence>
<evidence type="ECO:0000313" key="17">
    <source>
        <dbReference type="EMBL" id="KAL0966725.1"/>
    </source>
</evidence>
<keyword evidence="4" id="KW-0690">Ribosome biogenesis</keyword>
<sequence length="530" mass="60112">MSTAGAWTLQEKEPQKRETPKSNKKLGQSGGLVNCRLFIMNDPEETASPVSAPVHAATMSSYTCISCRVAFADGEVQRAHYKTDWHRYNLKRKVAEMPPVTAENFQERVLLQRAAVEHQEHVASINEGCVTCNKKFSSANAYQNHLQSHKHQQAEKQAVLAAQRKVERMNEKNLEKGLGDDGKLDHNAKNEALQQALKMQRPSQVKPGKAQAEGSRAERTKPEKPPRLQWFEEQETRMQAEEGVVVDVDEEEWEDVDGDDDIDDDDDDDDFDEDETMEPEGDGGTVSSTPRPATLPGSIPITDCLFCPQHSHSLLKNLAHMTKVHSFFLPDLEYLIDLKGLITYLGEKVGGGKVCLWCNEKGRSFYSTDAVQRHMIDKSHCKLFTDGDASLEFADFYDFRTTYPDQKEGEDAEMEDLELPDMRNVDYDDDTLELTLPSGAKIGHRSLMRYYKQCFGTPRTVALAHNRNAVGRVLGHYKALGWGGYMGKNSFHHKQKDMKFVQHMKSKWMLKTGMTNNSCKQTHFRLQVMF</sequence>
<evidence type="ECO:0000256" key="3">
    <source>
        <dbReference type="ARBA" id="ARBA00022490"/>
    </source>
</evidence>
<feature type="region of interest" description="Disordered" evidence="15">
    <location>
        <begin position="1"/>
        <end position="28"/>
    </location>
</feature>
<keyword evidence="18" id="KW-1185">Reference proteome</keyword>
<dbReference type="PROSITE" id="PS50157">
    <property type="entry name" value="ZINC_FINGER_C2H2_2"/>
    <property type="match status" value="1"/>
</dbReference>
<dbReference type="FunFam" id="3.30.160.60:FF:000915">
    <property type="entry name" value="Zinc finger protein 622"/>
    <property type="match status" value="1"/>
</dbReference>
<evidence type="ECO:0000256" key="6">
    <source>
        <dbReference type="ARBA" id="ARBA00022737"/>
    </source>
</evidence>
<dbReference type="Pfam" id="PF12171">
    <property type="entry name" value="zf-C2H2_jaz"/>
    <property type="match status" value="1"/>
</dbReference>
<name>A0ABD0WAS8_UMBPY</name>
<keyword evidence="7 14" id="KW-0863">Zinc-finger</keyword>
<evidence type="ECO:0000256" key="5">
    <source>
        <dbReference type="ARBA" id="ARBA00022723"/>
    </source>
</evidence>
<dbReference type="GO" id="GO:0008270">
    <property type="term" value="F:zinc ion binding"/>
    <property type="evidence" value="ECO:0007669"/>
    <property type="project" value="UniProtKB-KW"/>
</dbReference>
<evidence type="ECO:0000256" key="13">
    <source>
        <dbReference type="ARBA" id="ARBA00078728"/>
    </source>
</evidence>
<comment type="subcellular location">
    <subcellularLocation>
        <location evidence="2">Cytoplasm</location>
    </subcellularLocation>
    <subcellularLocation>
        <location evidence="1">Nucleus</location>
    </subcellularLocation>
</comment>
<dbReference type="InterPro" id="IPR022755">
    <property type="entry name" value="Znf_C2H2_jaz"/>
</dbReference>
<dbReference type="SMART" id="SM00451">
    <property type="entry name" value="ZnF_U1"/>
    <property type="match status" value="2"/>
</dbReference>
<feature type="domain" description="C2H2-type" evidence="16">
    <location>
        <begin position="127"/>
        <end position="154"/>
    </location>
</feature>
<evidence type="ECO:0000313" key="18">
    <source>
        <dbReference type="Proteomes" id="UP001557470"/>
    </source>
</evidence>
<keyword evidence="3" id="KW-0963">Cytoplasm</keyword>
<dbReference type="Pfam" id="PF12756">
    <property type="entry name" value="zf-C2H2_2"/>
    <property type="match status" value="1"/>
</dbReference>
<dbReference type="Proteomes" id="UP001557470">
    <property type="component" value="Unassembled WGS sequence"/>
</dbReference>
<dbReference type="GO" id="GO:0005634">
    <property type="term" value="C:nucleus"/>
    <property type="evidence" value="ECO:0007669"/>
    <property type="project" value="UniProtKB-SubCell"/>
</dbReference>
<dbReference type="SMART" id="SM00355">
    <property type="entry name" value="ZnF_C2H2"/>
    <property type="match status" value="4"/>
</dbReference>
<feature type="compositionally biased region" description="Basic and acidic residues" evidence="15">
    <location>
        <begin position="10"/>
        <end position="21"/>
    </location>
</feature>
<evidence type="ECO:0000256" key="12">
    <source>
        <dbReference type="ARBA" id="ARBA00071731"/>
    </source>
</evidence>
<dbReference type="InterPro" id="IPR041661">
    <property type="entry name" value="ZN622/Rei1/Reh1_Znf-C2H2"/>
</dbReference>